<dbReference type="EMBL" id="KZ857406">
    <property type="protein sequence ID" value="RDX49212.1"/>
    <property type="molecule type" value="Genomic_DNA"/>
</dbReference>
<evidence type="ECO:0000313" key="2">
    <source>
        <dbReference type="Proteomes" id="UP000256964"/>
    </source>
</evidence>
<gene>
    <name evidence="1" type="ORF">OH76DRAFT_1351065</name>
</gene>
<dbReference type="AlphaFoldDB" id="A0A371D9P4"/>
<reference evidence="1 2" key="1">
    <citation type="journal article" date="2018" name="Biotechnol. Biofuels">
        <title>Integrative visual omics of the white-rot fungus Polyporus brumalis exposes the biotechnological potential of its oxidative enzymes for delignifying raw plant biomass.</title>
        <authorList>
            <person name="Miyauchi S."/>
            <person name="Rancon A."/>
            <person name="Drula E."/>
            <person name="Hage H."/>
            <person name="Chaduli D."/>
            <person name="Favel A."/>
            <person name="Grisel S."/>
            <person name="Henrissat B."/>
            <person name="Herpoel-Gimbert I."/>
            <person name="Ruiz-Duenas F.J."/>
            <person name="Chevret D."/>
            <person name="Hainaut M."/>
            <person name="Lin J."/>
            <person name="Wang M."/>
            <person name="Pangilinan J."/>
            <person name="Lipzen A."/>
            <person name="Lesage-Meessen L."/>
            <person name="Navarro D."/>
            <person name="Riley R."/>
            <person name="Grigoriev I.V."/>
            <person name="Zhou S."/>
            <person name="Raouche S."/>
            <person name="Rosso M.N."/>
        </authorList>
    </citation>
    <scope>NUCLEOTIDE SEQUENCE [LARGE SCALE GENOMIC DNA]</scope>
    <source>
        <strain evidence="1 2">BRFM 1820</strain>
    </source>
</reference>
<organism evidence="1 2">
    <name type="scientific">Lentinus brumalis</name>
    <dbReference type="NCBI Taxonomy" id="2498619"/>
    <lineage>
        <taxon>Eukaryota</taxon>
        <taxon>Fungi</taxon>
        <taxon>Dikarya</taxon>
        <taxon>Basidiomycota</taxon>
        <taxon>Agaricomycotina</taxon>
        <taxon>Agaricomycetes</taxon>
        <taxon>Polyporales</taxon>
        <taxon>Polyporaceae</taxon>
        <taxon>Lentinus</taxon>
    </lineage>
</organism>
<accession>A0A371D9P4</accession>
<name>A0A371D9P4_9APHY</name>
<proteinExistence type="predicted"/>
<dbReference type="OrthoDB" id="2739794at2759"/>
<sequence>LTNDNAHVNFSAGEDLEKHLERRKILGGWRADRNQLGCFGHVVQLGTEAFMSKVTQTAIVESKQSIWEYDPHAADSVINGGLDVIAVIRTLAVKVRTHFLF</sequence>
<evidence type="ECO:0000313" key="1">
    <source>
        <dbReference type="EMBL" id="RDX49212.1"/>
    </source>
</evidence>
<feature type="non-terminal residue" evidence="1">
    <location>
        <position position="1"/>
    </location>
</feature>
<dbReference type="Proteomes" id="UP000256964">
    <property type="component" value="Unassembled WGS sequence"/>
</dbReference>
<keyword evidence="2" id="KW-1185">Reference proteome</keyword>
<protein>
    <submittedName>
        <fullName evidence="1">Uncharacterized protein</fullName>
    </submittedName>
</protein>